<dbReference type="PANTHER" id="PTHR43386:SF25">
    <property type="entry name" value="PEPTIDE ABC TRANSPORTER PERMEASE PROTEIN"/>
    <property type="match status" value="1"/>
</dbReference>
<dbReference type="Proteomes" id="UP000033774">
    <property type="component" value="Unassembled WGS sequence"/>
</dbReference>
<proteinExistence type="inferred from homology"/>
<dbReference type="Gene3D" id="1.10.3720.10">
    <property type="entry name" value="MetI-like"/>
    <property type="match status" value="1"/>
</dbReference>
<dbReference type="InterPro" id="IPR000515">
    <property type="entry name" value="MetI-like"/>
</dbReference>
<evidence type="ECO:0000256" key="1">
    <source>
        <dbReference type="ARBA" id="ARBA00004651"/>
    </source>
</evidence>
<evidence type="ECO:0000256" key="3">
    <source>
        <dbReference type="ARBA" id="ARBA00022475"/>
    </source>
</evidence>
<dbReference type="PROSITE" id="PS50928">
    <property type="entry name" value="ABC_TM1"/>
    <property type="match status" value="1"/>
</dbReference>
<dbReference type="PANTHER" id="PTHR43386">
    <property type="entry name" value="OLIGOPEPTIDE TRANSPORT SYSTEM PERMEASE PROTEIN APPC"/>
    <property type="match status" value="1"/>
</dbReference>
<accession>A0A0F3IPP1</accession>
<evidence type="ECO:0000256" key="7">
    <source>
        <dbReference type="RuleBase" id="RU363032"/>
    </source>
</evidence>
<evidence type="ECO:0000256" key="5">
    <source>
        <dbReference type="ARBA" id="ARBA00022989"/>
    </source>
</evidence>
<dbReference type="PATRIC" id="fig|552518.3.peg.3380"/>
<feature type="transmembrane region" description="Helical" evidence="7">
    <location>
        <begin position="242"/>
        <end position="269"/>
    </location>
</feature>
<dbReference type="InterPro" id="IPR035906">
    <property type="entry name" value="MetI-like_sf"/>
</dbReference>
<dbReference type="Pfam" id="PF12911">
    <property type="entry name" value="OppC_N"/>
    <property type="match status" value="1"/>
</dbReference>
<evidence type="ECO:0000256" key="4">
    <source>
        <dbReference type="ARBA" id="ARBA00022692"/>
    </source>
</evidence>
<dbReference type="AlphaFoldDB" id="A0A0F3IPP1"/>
<keyword evidence="2 7" id="KW-0813">Transport</keyword>
<feature type="domain" description="ABC transmembrane type-1" evidence="8">
    <location>
        <begin position="76"/>
        <end position="265"/>
    </location>
</feature>
<name>A0A0F3IPP1_9PROT</name>
<dbReference type="InterPro" id="IPR050366">
    <property type="entry name" value="BP-dependent_transpt_permease"/>
</dbReference>
<comment type="caution">
    <text evidence="9">The sequence shown here is derived from an EMBL/GenBank/DDBJ whole genome shotgun (WGS) entry which is preliminary data.</text>
</comment>
<evidence type="ECO:0000256" key="2">
    <source>
        <dbReference type="ARBA" id="ARBA00022448"/>
    </source>
</evidence>
<evidence type="ECO:0000313" key="9">
    <source>
        <dbReference type="EMBL" id="KJV08577.1"/>
    </source>
</evidence>
<dbReference type="GO" id="GO:0055085">
    <property type="term" value="P:transmembrane transport"/>
    <property type="evidence" value="ECO:0007669"/>
    <property type="project" value="InterPro"/>
</dbReference>
<dbReference type="CDD" id="cd06261">
    <property type="entry name" value="TM_PBP2"/>
    <property type="match status" value="1"/>
</dbReference>
<evidence type="ECO:0000256" key="6">
    <source>
        <dbReference type="ARBA" id="ARBA00023136"/>
    </source>
</evidence>
<keyword evidence="10" id="KW-1185">Reference proteome</keyword>
<feature type="transmembrane region" description="Helical" evidence="7">
    <location>
        <begin position="197"/>
        <end position="222"/>
    </location>
</feature>
<comment type="subcellular location">
    <subcellularLocation>
        <location evidence="1 7">Cell membrane</location>
        <topology evidence="1 7">Multi-pass membrane protein</topology>
    </subcellularLocation>
</comment>
<feature type="transmembrane region" description="Helical" evidence="7">
    <location>
        <begin position="125"/>
        <end position="152"/>
    </location>
</feature>
<keyword evidence="5 7" id="KW-1133">Transmembrane helix</keyword>
<dbReference type="GO" id="GO:0005886">
    <property type="term" value="C:plasma membrane"/>
    <property type="evidence" value="ECO:0007669"/>
    <property type="project" value="UniProtKB-SubCell"/>
</dbReference>
<dbReference type="OrthoDB" id="9766870at2"/>
<evidence type="ECO:0000259" key="8">
    <source>
        <dbReference type="PROSITE" id="PS50928"/>
    </source>
</evidence>
<dbReference type="RefSeq" id="WP_045776897.1">
    <property type="nucleotide sequence ID" value="NZ_LAJY01000530.1"/>
</dbReference>
<gene>
    <name evidence="9" type="ORF">VZ95_16900</name>
</gene>
<dbReference type="InterPro" id="IPR025966">
    <property type="entry name" value="OppC_N"/>
</dbReference>
<dbReference type="EMBL" id="LAJY01000530">
    <property type="protein sequence ID" value="KJV08577.1"/>
    <property type="molecule type" value="Genomic_DNA"/>
</dbReference>
<feature type="transmembrane region" description="Helical" evidence="7">
    <location>
        <begin position="78"/>
        <end position="105"/>
    </location>
</feature>
<keyword evidence="6 7" id="KW-0472">Membrane</keyword>
<keyword evidence="3" id="KW-1003">Cell membrane</keyword>
<protein>
    <submittedName>
        <fullName evidence="9">Peptide ABC transporter permease</fullName>
    </submittedName>
</protein>
<organism evidence="9 10">
    <name type="scientific">Elstera litoralis</name>
    <dbReference type="NCBI Taxonomy" id="552518"/>
    <lineage>
        <taxon>Bacteria</taxon>
        <taxon>Pseudomonadati</taxon>
        <taxon>Pseudomonadota</taxon>
        <taxon>Alphaproteobacteria</taxon>
        <taxon>Rhodospirillales</taxon>
        <taxon>Rhodospirillaceae</taxon>
        <taxon>Elstera</taxon>
    </lineage>
</organism>
<comment type="similarity">
    <text evidence="7">Belongs to the binding-protein-dependent transport system permease family.</text>
</comment>
<dbReference type="Pfam" id="PF00528">
    <property type="entry name" value="BPD_transp_1"/>
    <property type="match status" value="1"/>
</dbReference>
<sequence length="281" mass="29719">MAVPLALRRTLSTPRGLLPGLILLLLVATALLAPWLAPYSYDLQSLPNAYLAPDAAHWLGTDEFGRDLLSRLIYGARISLGVAVTSVAACVSLGVLLGALAGYFGGWFDRIVMALVDITWSFPEILIALVLIAILGPGLGSTAIAITIGYMAQFARLTRAQIIALKAETYIEATVNLGASHGHILFRHLIPNALTPVLVAGMLAIGDAIVLEATLGFFGLGAQPPLPSWGAMLHGGVAQIYLAPWVILFPGVTIAATVIAINLFGDALIDALDIRNRLKER</sequence>
<feature type="transmembrane region" description="Helical" evidence="7">
    <location>
        <begin position="17"/>
        <end position="37"/>
    </location>
</feature>
<reference evidence="9 10" key="1">
    <citation type="submission" date="2015-03" db="EMBL/GenBank/DDBJ databases">
        <title>Draft genome sequence of Elstera litoralis.</title>
        <authorList>
            <person name="Rahalkar M.C."/>
            <person name="Dhakephalkar P.K."/>
            <person name="Pore S.D."/>
            <person name="Arora P."/>
            <person name="Kapse N.G."/>
            <person name="Pandit P.S."/>
        </authorList>
    </citation>
    <scope>NUCLEOTIDE SEQUENCE [LARGE SCALE GENOMIC DNA]</scope>
    <source>
        <strain evidence="9 10">Dia-1</strain>
    </source>
</reference>
<keyword evidence="4 7" id="KW-0812">Transmembrane</keyword>
<dbReference type="SUPFAM" id="SSF161098">
    <property type="entry name" value="MetI-like"/>
    <property type="match status" value="1"/>
</dbReference>
<evidence type="ECO:0000313" key="10">
    <source>
        <dbReference type="Proteomes" id="UP000033774"/>
    </source>
</evidence>